<keyword evidence="2" id="KW-1185">Reference proteome</keyword>
<feature type="non-terminal residue" evidence="1">
    <location>
        <position position="1"/>
    </location>
</feature>
<reference evidence="1 2" key="1">
    <citation type="journal article" date="2015" name="Sci. Rep.">
        <title>The power of single molecule real-time sequencing technology in the de novo assembly of a eukaryotic genome.</title>
        <authorList>
            <person name="Sakai H."/>
            <person name="Naito K."/>
            <person name="Ogiso-Tanaka E."/>
            <person name="Takahashi Y."/>
            <person name="Iseki K."/>
            <person name="Muto C."/>
            <person name="Satou K."/>
            <person name="Teruya K."/>
            <person name="Shiroma A."/>
            <person name="Shimoji M."/>
            <person name="Hirano T."/>
            <person name="Itoh T."/>
            <person name="Kaga A."/>
            <person name="Tomooka N."/>
        </authorList>
    </citation>
    <scope>NUCLEOTIDE SEQUENCE [LARGE SCALE GENOMIC DNA]</scope>
    <source>
        <strain evidence="2">cv. Shumari</strain>
    </source>
</reference>
<proteinExistence type="predicted"/>
<dbReference type="Proteomes" id="UP000291084">
    <property type="component" value="Chromosome 7"/>
</dbReference>
<organism evidence="1 2">
    <name type="scientific">Vigna angularis var. angularis</name>
    <dbReference type="NCBI Taxonomy" id="157739"/>
    <lineage>
        <taxon>Eukaryota</taxon>
        <taxon>Viridiplantae</taxon>
        <taxon>Streptophyta</taxon>
        <taxon>Embryophyta</taxon>
        <taxon>Tracheophyta</taxon>
        <taxon>Spermatophyta</taxon>
        <taxon>Magnoliopsida</taxon>
        <taxon>eudicotyledons</taxon>
        <taxon>Gunneridae</taxon>
        <taxon>Pentapetalae</taxon>
        <taxon>rosids</taxon>
        <taxon>fabids</taxon>
        <taxon>Fabales</taxon>
        <taxon>Fabaceae</taxon>
        <taxon>Papilionoideae</taxon>
        <taxon>50 kb inversion clade</taxon>
        <taxon>NPAAA clade</taxon>
        <taxon>indigoferoid/millettioid clade</taxon>
        <taxon>Phaseoleae</taxon>
        <taxon>Vigna</taxon>
    </lineage>
</organism>
<dbReference type="AlphaFoldDB" id="A0A0S3SIV4"/>
<evidence type="ECO:0000313" key="1">
    <source>
        <dbReference type="EMBL" id="BAT92696.1"/>
    </source>
</evidence>
<accession>A0A0S3SIV4</accession>
<gene>
    <name evidence="1" type="primary">Vigan.07G150200</name>
    <name evidence="1" type="ORF">VIGAN_07150200</name>
</gene>
<protein>
    <submittedName>
        <fullName evidence="1">Uncharacterized protein</fullName>
    </submittedName>
</protein>
<sequence length="86" mass="9855">PIFWISPPLPPISPTRHGHDSSLVQQRSFVQQVGASTSRAWIHASGRHRPNYLHVRPVVVGWSRKKRKEQQPPTLVFLSGFLVQQR</sequence>
<name>A0A0S3SIV4_PHAAN</name>
<dbReference type="EMBL" id="AP015040">
    <property type="protein sequence ID" value="BAT92696.1"/>
    <property type="molecule type" value="Genomic_DNA"/>
</dbReference>
<evidence type="ECO:0000313" key="2">
    <source>
        <dbReference type="Proteomes" id="UP000291084"/>
    </source>
</evidence>